<name>A0ABX7N0U2_9BACT</name>
<sequence length="73" mass="7983">MTAFDRYRALLRKLSNVRTRHPQGGSPEEDAVLDDLDDVWSEMSEGERAAVSSERARALGLSEPQDSASPPPG</sequence>
<gene>
    <name evidence="2" type="ORF">JY572_27640</name>
</gene>
<proteinExistence type="predicted"/>
<accession>A0ABX7N0U2</accession>
<evidence type="ECO:0000313" key="2">
    <source>
        <dbReference type="EMBL" id="QSQ12126.1"/>
    </source>
</evidence>
<dbReference type="EMBL" id="CP071091">
    <property type="protein sequence ID" value="QSQ12126.1"/>
    <property type="molecule type" value="Genomic_DNA"/>
</dbReference>
<dbReference type="Proteomes" id="UP000663090">
    <property type="component" value="Chromosome"/>
</dbReference>
<protein>
    <submittedName>
        <fullName evidence="2">Uncharacterized protein</fullName>
    </submittedName>
</protein>
<keyword evidence="3" id="KW-1185">Reference proteome</keyword>
<evidence type="ECO:0000256" key="1">
    <source>
        <dbReference type="SAM" id="MobiDB-lite"/>
    </source>
</evidence>
<organism evidence="2 3">
    <name type="scientific">Myxococcus landrumensis</name>
    <dbReference type="NCBI Taxonomy" id="2813577"/>
    <lineage>
        <taxon>Bacteria</taxon>
        <taxon>Pseudomonadati</taxon>
        <taxon>Myxococcota</taxon>
        <taxon>Myxococcia</taxon>
        <taxon>Myxococcales</taxon>
        <taxon>Cystobacterineae</taxon>
        <taxon>Myxococcaceae</taxon>
        <taxon>Myxococcus</taxon>
    </lineage>
</organism>
<dbReference type="RefSeq" id="WP_206713857.1">
    <property type="nucleotide sequence ID" value="NZ_CP071091.1"/>
</dbReference>
<feature type="compositionally biased region" description="Polar residues" evidence="1">
    <location>
        <begin position="64"/>
        <end position="73"/>
    </location>
</feature>
<evidence type="ECO:0000313" key="3">
    <source>
        <dbReference type="Proteomes" id="UP000663090"/>
    </source>
</evidence>
<feature type="region of interest" description="Disordered" evidence="1">
    <location>
        <begin position="43"/>
        <end position="73"/>
    </location>
</feature>
<reference evidence="2 3" key="1">
    <citation type="submission" date="2021-02" db="EMBL/GenBank/DDBJ databases">
        <title>De Novo genome assembly of isolated myxobacteria.</title>
        <authorList>
            <person name="Stevens D.C."/>
        </authorList>
    </citation>
    <scope>NUCLEOTIDE SEQUENCE [LARGE SCALE GENOMIC DNA]</scope>
    <source>
        <strain evidence="2 3">SCHIC003</strain>
    </source>
</reference>